<accession>A0A147FJD0</accession>
<dbReference type="PANTHER" id="PTHR47708">
    <property type="match status" value="1"/>
</dbReference>
<dbReference type="OrthoDB" id="21390at2"/>
<dbReference type="Proteomes" id="UP000036471">
    <property type="component" value="Unassembled WGS sequence"/>
</dbReference>
<dbReference type="PANTHER" id="PTHR47708:SF2">
    <property type="entry name" value="SI:CH73-132F6.5"/>
    <property type="match status" value="1"/>
</dbReference>
<sequence>MRLMLQHVAHVRSGDKGNTSNVTVIAYEPDLYPYLKDQLTAERFKAFYAGLVTGPVTRYAVDPLGVLNFVAEGALGGGVSRSLCLDNYGKALSAAVLGFEIEVPDSLANLLRNHSPGPTRLEAAP</sequence>
<dbReference type="Proteomes" id="UP000663508">
    <property type="component" value="Chromosome"/>
</dbReference>
<dbReference type="RefSeq" id="WP_048426664.1">
    <property type="nucleotide sequence ID" value="NZ_AP024145.1"/>
</dbReference>
<evidence type="ECO:0000313" key="5">
    <source>
        <dbReference type="Proteomes" id="UP000663508"/>
    </source>
</evidence>
<evidence type="ECO:0000313" key="3">
    <source>
        <dbReference type="EMBL" id="KMO14398.1"/>
    </source>
</evidence>
<reference evidence="2" key="2">
    <citation type="submission" date="2020-11" db="EMBL/GenBank/DDBJ databases">
        <title>Complete genome sequence of a novel pathogenic Methylobacterium strain isolated from rice in Vietnam.</title>
        <authorList>
            <person name="Lai K."/>
            <person name="Okazaki S."/>
            <person name="Higashi K."/>
            <person name="Mori H."/>
            <person name="Toyoda A."/>
            <person name="Kurokawa K."/>
        </authorList>
    </citation>
    <scope>NUCLEOTIDE SEQUENCE</scope>
    <source>
        <strain evidence="2">VL1</strain>
    </source>
</reference>
<keyword evidence="4" id="KW-1185">Reference proteome</keyword>
<dbReference type="EMBL" id="JTHG01000291">
    <property type="protein sequence ID" value="KMO14398.1"/>
    <property type="molecule type" value="Genomic_DNA"/>
</dbReference>
<dbReference type="InterPro" id="IPR056362">
    <property type="entry name" value="AtuA-like_ferredoxin_dom"/>
</dbReference>
<dbReference type="KEGG" id="mind:mvi_24090"/>
<evidence type="ECO:0000313" key="2">
    <source>
        <dbReference type="EMBL" id="BCM83948.1"/>
    </source>
</evidence>
<feature type="domain" description="AtuA-like ferredoxin-fold" evidence="1">
    <location>
        <begin position="4"/>
        <end position="101"/>
    </location>
</feature>
<dbReference type="AlphaFoldDB" id="A0A0J6RIU4"/>
<accession>A0A0J6RIU4</accession>
<dbReference type="EMBL" id="AP024145">
    <property type="protein sequence ID" value="BCM83948.1"/>
    <property type="molecule type" value="Genomic_DNA"/>
</dbReference>
<protein>
    <submittedName>
        <fullName evidence="3">Beta-lactamase</fullName>
    </submittedName>
</protein>
<proteinExistence type="predicted"/>
<dbReference type="Pfam" id="PF23544">
    <property type="entry name" value="AtuA_ferredoxin"/>
    <property type="match status" value="1"/>
</dbReference>
<name>A0A0J6RIU4_9HYPH</name>
<evidence type="ECO:0000313" key="4">
    <source>
        <dbReference type="Proteomes" id="UP000036471"/>
    </source>
</evidence>
<evidence type="ECO:0000259" key="1">
    <source>
        <dbReference type="Pfam" id="PF23544"/>
    </source>
</evidence>
<reference evidence="3 4" key="1">
    <citation type="submission" date="2014-11" db="EMBL/GenBank/DDBJ databases">
        <title>Comparative genomics of Methylobacterium species.</title>
        <authorList>
            <person name="Chaudhry V."/>
            <person name="Patil P.B."/>
        </authorList>
    </citation>
    <scope>NUCLEOTIDE SEQUENCE [LARGE SCALE GENOMIC DNA]</scope>
    <source>
        <strain evidence="3 4">SE3.6</strain>
    </source>
</reference>
<gene>
    <name evidence="2" type="ORF">mvi_24090</name>
    <name evidence="3" type="ORF">QR79_25755</name>
</gene>
<organism evidence="2 5">
    <name type="scientific">Methylobacterium indicum</name>
    <dbReference type="NCBI Taxonomy" id="1775910"/>
    <lineage>
        <taxon>Bacteria</taxon>
        <taxon>Pseudomonadati</taxon>
        <taxon>Pseudomonadota</taxon>
        <taxon>Alphaproteobacteria</taxon>
        <taxon>Hyphomicrobiales</taxon>
        <taxon>Methylobacteriaceae</taxon>
        <taxon>Methylobacterium</taxon>
    </lineage>
</organism>